<accession>A0A4R8RIQ5</accession>
<reference evidence="2 3" key="1">
    <citation type="submission" date="2018-12" db="EMBL/GenBank/DDBJ databases">
        <title>Genome sequence and assembly of Colletotrichum trifolii.</title>
        <authorList>
            <person name="Gan P."/>
            <person name="Shirasu K."/>
        </authorList>
    </citation>
    <scope>NUCLEOTIDE SEQUENCE [LARGE SCALE GENOMIC DNA]</scope>
    <source>
        <strain evidence="2 3">543-2</strain>
    </source>
</reference>
<gene>
    <name evidence="2" type="ORF">CTRI78_v005091</name>
</gene>
<proteinExistence type="predicted"/>
<dbReference type="Proteomes" id="UP000295703">
    <property type="component" value="Unassembled WGS sequence"/>
</dbReference>
<organism evidence="2 3">
    <name type="scientific">Colletotrichum trifolii</name>
    <dbReference type="NCBI Taxonomy" id="5466"/>
    <lineage>
        <taxon>Eukaryota</taxon>
        <taxon>Fungi</taxon>
        <taxon>Dikarya</taxon>
        <taxon>Ascomycota</taxon>
        <taxon>Pezizomycotina</taxon>
        <taxon>Sordariomycetes</taxon>
        <taxon>Hypocreomycetidae</taxon>
        <taxon>Glomerellales</taxon>
        <taxon>Glomerellaceae</taxon>
        <taxon>Colletotrichum</taxon>
        <taxon>Colletotrichum orbiculare species complex</taxon>
    </lineage>
</organism>
<feature type="region of interest" description="Disordered" evidence="1">
    <location>
        <begin position="1"/>
        <end position="311"/>
    </location>
</feature>
<feature type="region of interest" description="Disordered" evidence="1">
    <location>
        <begin position="399"/>
        <end position="481"/>
    </location>
</feature>
<feature type="compositionally biased region" description="Pro residues" evidence="1">
    <location>
        <begin position="707"/>
        <end position="720"/>
    </location>
</feature>
<feature type="compositionally biased region" description="Polar residues" evidence="1">
    <location>
        <begin position="97"/>
        <end position="109"/>
    </location>
</feature>
<dbReference type="SUPFAM" id="SSF88697">
    <property type="entry name" value="PUA domain-like"/>
    <property type="match status" value="1"/>
</dbReference>
<feature type="compositionally biased region" description="Polar residues" evidence="1">
    <location>
        <begin position="53"/>
        <end position="63"/>
    </location>
</feature>
<feature type="compositionally biased region" description="Low complexity" evidence="1">
    <location>
        <begin position="442"/>
        <end position="458"/>
    </location>
</feature>
<feature type="compositionally biased region" description="Low complexity" evidence="1">
    <location>
        <begin position="64"/>
        <end position="74"/>
    </location>
</feature>
<feature type="compositionally biased region" description="Polar residues" evidence="1">
    <location>
        <begin position="775"/>
        <end position="789"/>
    </location>
</feature>
<feature type="compositionally biased region" description="Low complexity" evidence="1">
    <location>
        <begin position="405"/>
        <end position="416"/>
    </location>
</feature>
<feature type="region of interest" description="Disordered" evidence="1">
    <location>
        <begin position="639"/>
        <end position="660"/>
    </location>
</feature>
<dbReference type="EMBL" id="RYZW01000040">
    <property type="protein sequence ID" value="TDZ59771.1"/>
    <property type="molecule type" value="Genomic_DNA"/>
</dbReference>
<feature type="compositionally biased region" description="Basic and acidic residues" evidence="1">
    <location>
        <begin position="273"/>
        <end position="289"/>
    </location>
</feature>
<dbReference type="AlphaFoldDB" id="A0A4R8RIQ5"/>
<feature type="region of interest" description="Disordered" evidence="1">
    <location>
        <begin position="351"/>
        <end position="374"/>
    </location>
</feature>
<feature type="compositionally biased region" description="Polar residues" evidence="1">
    <location>
        <begin position="418"/>
        <end position="440"/>
    </location>
</feature>
<sequence>MPPLTRSGRKAPAAPPDRVYKSSKPAKKQAKFPPRTTEVRTYSNRRPTARVVRQQQATLTQMLDSTRSSPIRISSSDDEDAAPPEKRRKTMGDDPSPGSSFHTQTLTQMTRRRSTGQSAEKEDYVWHFEASDDEPEKQLEKPRLPSASDKENLVTGKPPRKLPSVIPQTPTNKRTVLEIPSSHDSPLTPMLARYSPAPKRSPLKDKSTNTTSPIKLPGSVKLPRTLTIQDSYAETNSQSSTPHSPSKRQPPQPIKNVRFITPHPTASLAPVVEEERAEGVDVEEERGRDVSPSPRRPPRSPREEIADSEDELDVIDLVEEAELDGYDAVGEETQLHMDQLLASSEEIQIIKEPSLVDGDDSDKENVAPDSPEEEATILLSQPMVLPKLSRVDSLDRRDTIEVVTSSPDPSHHSGSSVFAANNDPTEQVVAQTPIPSQKTPASKIQKTPTSKTQKTPPSRTQKTSTPWHQGVETPKTPFTQGIDSQRIPLDVINGMGPQTDRSDIFISIHPDRMQEIVAGTKNHEFRSYKISITVSRMWFYVTNPVSELRYMACISKAKTPGELDEHGLGNAEFNQHKSPSAMYAYHLQNVYELNDPVTLQEMKDRSWVHGPPQKYSFVQPAVVGHLMANLQRSVFNETEDAEIDQESDVDRDESPLNRTVSQELAEQIKSDIAHSTTLSSDPDILVPSSQTPTREKRKFGTELFPKPQNPTPFARPPNPTPRRAVRPSQATTASQSSSPPQSPPKSVPRPDYTNSSLPIFEDDENDSPIRLPPGTQLNSSQLLTKSQMLPESLLRDDVREEEEEVVYDSTQEDDD</sequence>
<feature type="compositionally biased region" description="Acidic residues" evidence="1">
    <location>
        <begin position="639"/>
        <end position="651"/>
    </location>
</feature>
<keyword evidence="3" id="KW-1185">Reference proteome</keyword>
<comment type="caution">
    <text evidence="2">The sequence shown here is derived from an EMBL/GenBank/DDBJ whole genome shotgun (WGS) entry which is preliminary data.</text>
</comment>
<dbReference type="InterPro" id="IPR015947">
    <property type="entry name" value="PUA-like_sf"/>
</dbReference>
<protein>
    <submittedName>
        <fullName evidence="2">Uncharacterized protein</fullName>
    </submittedName>
</protein>
<evidence type="ECO:0000256" key="1">
    <source>
        <dbReference type="SAM" id="MobiDB-lite"/>
    </source>
</evidence>
<name>A0A4R8RIQ5_COLTR</name>
<feature type="compositionally biased region" description="Acidic residues" evidence="1">
    <location>
        <begin position="799"/>
        <end position="815"/>
    </location>
</feature>
<feature type="compositionally biased region" description="Low complexity" evidence="1">
    <location>
        <begin position="726"/>
        <end position="739"/>
    </location>
</feature>
<evidence type="ECO:0000313" key="3">
    <source>
        <dbReference type="Proteomes" id="UP000295703"/>
    </source>
</evidence>
<feature type="region of interest" description="Disordered" evidence="1">
    <location>
        <begin position="672"/>
        <end position="815"/>
    </location>
</feature>
<feature type="compositionally biased region" description="Basic and acidic residues" evidence="1">
    <location>
        <begin position="119"/>
        <end position="152"/>
    </location>
</feature>
<feature type="compositionally biased region" description="Polar residues" evidence="1">
    <location>
        <begin position="226"/>
        <end position="247"/>
    </location>
</feature>
<evidence type="ECO:0000313" key="2">
    <source>
        <dbReference type="EMBL" id="TDZ59771.1"/>
    </source>
</evidence>